<feature type="domain" description="Peptidase M16C associated" evidence="12">
    <location>
        <begin position="489"/>
        <end position="736"/>
    </location>
</feature>
<evidence type="ECO:0000256" key="8">
    <source>
        <dbReference type="ARBA" id="ARBA00022833"/>
    </source>
</evidence>
<dbReference type="Pfam" id="PF22516">
    <property type="entry name" value="PreP_C"/>
    <property type="match status" value="1"/>
</dbReference>
<gene>
    <name evidence="13" type="ORF">QYM36_005446</name>
</gene>
<dbReference type="PANTHER" id="PTHR43016:SF13">
    <property type="entry name" value="PRESEQUENCE PROTEASE, MITOCHONDRIAL"/>
    <property type="match status" value="1"/>
</dbReference>
<evidence type="ECO:0000256" key="2">
    <source>
        <dbReference type="ARBA" id="ARBA00004173"/>
    </source>
</evidence>
<evidence type="ECO:0000313" key="13">
    <source>
        <dbReference type="EMBL" id="KAK2718139.1"/>
    </source>
</evidence>
<dbReference type="GO" id="GO:0005759">
    <property type="term" value="C:mitochondrial matrix"/>
    <property type="evidence" value="ECO:0007669"/>
    <property type="project" value="TreeGrafter"/>
</dbReference>
<evidence type="ECO:0000256" key="10">
    <source>
        <dbReference type="ARBA" id="ARBA00023049"/>
    </source>
</evidence>
<dbReference type="InterPro" id="IPR011765">
    <property type="entry name" value="Pept_M16_N"/>
</dbReference>
<proteinExistence type="inferred from homology"/>
<keyword evidence="14" id="KW-1185">Reference proteome</keyword>
<dbReference type="Pfam" id="PF00675">
    <property type="entry name" value="Peptidase_M16"/>
    <property type="match status" value="1"/>
</dbReference>
<keyword evidence="6" id="KW-0479">Metal-binding</keyword>
<keyword evidence="8" id="KW-0862">Zinc</keyword>
<dbReference type="GO" id="GO:0004222">
    <property type="term" value="F:metalloendopeptidase activity"/>
    <property type="evidence" value="ECO:0007669"/>
    <property type="project" value="TreeGrafter"/>
</dbReference>
<dbReference type="Proteomes" id="UP001187531">
    <property type="component" value="Unassembled WGS sequence"/>
</dbReference>
<dbReference type="InterPro" id="IPR055130">
    <property type="entry name" value="PreP_C"/>
</dbReference>
<evidence type="ECO:0000256" key="7">
    <source>
        <dbReference type="ARBA" id="ARBA00022801"/>
    </source>
</evidence>
<evidence type="ECO:0000256" key="6">
    <source>
        <dbReference type="ARBA" id="ARBA00022723"/>
    </source>
</evidence>
<evidence type="ECO:0000313" key="14">
    <source>
        <dbReference type="Proteomes" id="UP001187531"/>
    </source>
</evidence>
<dbReference type="Pfam" id="PF08367">
    <property type="entry name" value="M16C_assoc"/>
    <property type="match status" value="1"/>
</dbReference>
<sequence length="991" mass="112146">MGILRGFLRKGHFAALRFQSRPAGSFVGQEIHGFIVKRVEDIPELFIKSTVLSHIKTGADYIHLARDDSNNVFSIGFRTIPTDSTGVPHILEHTVLCGSQKYPVRDPFFKMLNRSLSTFMNAMTGPDFTMYPFSTQNDKDFRNLMSVYLDAVFNPKLEKLDFLQEGWRLEPENLEDPNSKWIIKGVVFNEMKGVYADPQSNLSQKIMNTLLPSHTYATVYGGDPLKIPSLTWEQLKNFHRQFYHPSNAKFISYGNIPFENHLKFLDEEYLSKYDKIDRAAVVPLEPKWTTSRRIEVESRNDPMAPEKDKQTTVAVSFSLNDASDPLESTILQIISQLLIDGPNSPFYKSLLEPNIGIGYTPVTGYDAHSRNAMFTIGLQGVKTEDSEKVIEVIRTTFEDAAKNGFPTERIEAVLHKIELSIKHQRSNFGLGLAMGLTPPWNHEGDPLEFLKVNERLSCFRNQIKENPNFLQEKIRQYFIDNTHQLISVMSPVVDYEEKQLSSEQSLLKSKIDSLTKDDKEIMLQEALELNKKQKHIEDISVLPTLLIEDIKPMLEKTTLDHISIGDTNVQVCLQPTNGITYFRAILSAKNVPDHLRMYVPLFCSLATEMGVKGLDYRQFDQEVQLRTGGFGVGQHISEEVSSVMKYEDGIMIGSHCLDSNIEHMFKLWSKIFLDLTLSDVGRLETLVRGMVGDYINSLVRMGHAYAMGGASSCLTPVLNIRESTEGLTFIRELRTLTESGKFEQILENVQKVAKIILSDSQTRCSLNCIPTSRDLAVKSLENFLTSINLEKSDSSRFVVDRSTFKPASQWTYNILPVPVNFVSKAVPTVPFSSSDFAPLRILCRLLSAKYLHTEVREKGGAYGSGAVVGSHGALQFYSYRDPKGLETLEVFNKSLDWLIKANIDDQMLLEAKLSVFQKVDAPVPPGSRGSRFFVHGISDELYEKHRTELKQTRRDDVLRVAEKYLNTGLCGVSVLGPQTDKVTSDNRWKIF</sequence>
<comment type="caution">
    <text evidence="13">The sequence shown here is derived from an EMBL/GenBank/DDBJ whole genome shotgun (WGS) entry which is preliminary data.</text>
</comment>
<organism evidence="13 14">
    <name type="scientific">Artemia franciscana</name>
    <name type="common">Brine shrimp</name>
    <name type="synonym">Artemia sanfranciscana</name>
    <dbReference type="NCBI Taxonomy" id="6661"/>
    <lineage>
        <taxon>Eukaryota</taxon>
        <taxon>Metazoa</taxon>
        <taxon>Ecdysozoa</taxon>
        <taxon>Arthropoda</taxon>
        <taxon>Crustacea</taxon>
        <taxon>Branchiopoda</taxon>
        <taxon>Anostraca</taxon>
        <taxon>Artemiidae</taxon>
        <taxon>Artemia</taxon>
    </lineage>
</organism>
<dbReference type="Pfam" id="PF05193">
    <property type="entry name" value="Peptidase_M16_C"/>
    <property type="match status" value="1"/>
</dbReference>
<evidence type="ECO:0000259" key="12">
    <source>
        <dbReference type="SMART" id="SM01264"/>
    </source>
</evidence>
<evidence type="ECO:0000256" key="11">
    <source>
        <dbReference type="ARBA" id="ARBA00023128"/>
    </source>
</evidence>
<dbReference type="Gene3D" id="3.30.830.10">
    <property type="entry name" value="Metalloenzyme, LuxS/M16 peptidase-like"/>
    <property type="match status" value="4"/>
</dbReference>
<evidence type="ECO:0000256" key="9">
    <source>
        <dbReference type="ARBA" id="ARBA00022946"/>
    </source>
</evidence>
<comment type="cofactor">
    <cofactor evidence="1">
        <name>Zn(2+)</name>
        <dbReference type="ChEBI" id="CHEBI:29105"/>
    </cofactor>
</comment>
<keyword evidence="11" id="KW-0496">Mitochondrion</keyword>
<dbReference type="GO" id="GO:0046872">
    <property type="term" value="F:metal ion binding"/>
    <property type="evidence" value="ECO:0007669"/>
    <property type="project" value="UniProtKB-KW"/>
</dbReference>
<dbReference type="SMART" id="SM01264">
    <property type="entry name" value="M16C_associated"/>
    <property type="match status" value="1"/>
</dbReference>
<dbReference type="FunFam" id="3.30.830.10:FF:000009">
    <property type="entry name" value="Presequence protease, mitochondrial"/>
    <property type="match status" value="1"/>
</dbReference>
<reference evidence="13" key="1">
    <citation type="submission" date="2023-07" db="EMBL/GenBank/DDBJ databases">
        <title>Chromosome-level genome assembly of Artemia franciscana.</title>
        <authorList>
            <person name="Jo E."/>
        </authorList>
    </citation>
    <scope>NUCLEOTIDE SEQUENCE</scope>
    <source>
        <tissue evidence="13">Whole body</tissue>
    </source>
</reference>
<keyword evidence="5" id="KW-0645">Protease</keyword>
<dbReference type="InterPro" id="IPR007863">
    <property type="entry name" value="Peptidase_M16_C"/>
</dbReference>
<dbReference type="SUPFAM" id="SSF63411">
    <property type="entry name" value="LuxS/MPP-like metallohydrolase"/>
    <property type="match status" value="4"/>
</dbReference>
<dbReference type="EMBL" id="JAVRJZ010000009">
    <property type="protein sequence ID" value="KAK2718139.1"/>
    <property type="molecule type" value="Genomic_DNA"/>
</dbReference>
<dbReference type="FunFam" id="3.30.830.10:FF:000013">
    <property type="entry name" value="Mitochondrial presequence protease"/>
    <property type="match status" value="1"/>
</dbReference>
<evidence type="ECO:0000256" key="5">
    <source>
        <dbReference type="ARBA" id="ARBA00022670"/>
    </source>
</evidence>
<evidence type="ECO:0000256" key="4">
    <source>
        <dbReference type="ARBA" id="ARBA00020167"/>
    </source>
</evidence>
<keyword evidence="10" id="KW-0482">Metalloprotease</keyword>
<dbReference type="PANTHER" id="PTHR43016">
    <property type="entry name" value="PRESEQUENCE PROTEASE"/>
    <property type="match status" value="1"/>
</dbReference>
<evidence type="ECO:0000256" key="3">
    <source>
        <dbReference type="ARBA" id="ARBA00007575"/>
    </source>
</evidence>
<accession>A0AA88L9S5</accession>
<keyword evidence="7" id="KW-0378">Hydrolase</keyword>
<protein>
    <recommendedName>
        <fullName evidence="4">Presequence protease, mitochondrial</fullName>
    </recommendedName>
</protein>
<dbReference type="InterPro" id="IPR013578">
    <property type="entry name" value="Peptidase_M16C_assoc"/>
</dbReference>
<comment type="similarity">
    <text evidence="3">Belongs to the peptidase M16 family. PreP subfamily.</text>
</comment>
<dbReference type="GO" id="GO:0016485">
    <property type="term" value="P:protein processing"/>
    <property type="evidence" value="ECO:0007669"/>
    <property type="project" value="TreeGrafter"/>
</dbReference>
<name>A0AA88L9S5_ARTSF</name>
<comment type="subcellular location">
    <subcellularLocation>
        <location evidence="2">Mitochondrion</location>
    </subcellularLocation>
</comment>
<dbReference type="EMBL" id="JAVRJZ010000009">
    <property type="protein sequence ID" value="KAK2718140.1"/>
    <property type="molecule type" value="Genomic_DNA"/>
</dbReference>
<keyword evidence="9" id="KW-0809">Transit peptide</keyword>
<evidence type="ECO:0000256" key="1">
    <source>
        <dbReference type="ARBA" id="ARBA00001947"/>
    </source>
</evidence>
<dbReference type="FunFam" id="3.30.830.10:FF:000011">
    <property type="entry name" value="Presequence protease, mitochondrial"/>
    <property type="match status" value="1"/>
</dbReference>
<dbReference type="InterPro" id="IPR011249">
    <property type="entry name" value="Metalloenz_LuxS/M16"/>
</dbReference>
<dbReference type="AlphaFoldDB" id="A0AA88L9S5"/>